<gene>
    <name evidence="4" type="ORF">QU481_17175</name>
</gene>
<reference evidence="4" key="1">
    <citation type="submission" date="2023-06" db="EMBL/GenBank/DDBJ databases">
        <authorList>
            <person name="Zhang S."/>
        </authorList>
    </citation>
    <scope>NUCLEOTIDE SEQUENCE</scope>
    <source>
        <strain evidence="4">SG2303</strain>
    </source>
</reference>
<accession>A0ABT7XS29</accession>
<comment type="similarity">
    <text evidence="1">Belongs to the non-flavoprotein flavin reductase family.</text>
</comment>
<keyword evidence="5" id="KW-1185">Reference proteome</keyword>
<dbReference type="SMART" id="SM00903">
    <property type="entry name" value="Flavin_Reduct"/>
    <property type="match status" value="1"/>
</dbReference>
<dbReference type="Proteomes" id="UP001168540">
    <property type="component" value="Unassembled WGS sequence"/>
</dbReference>
<organism evidence="4 5">
    <name type="scientific">Crenobacter oryzisoli</name>
    <dbReference type="NCBI Taxonomy" id="3056844"/>
    <lineage>
        <taxon>Bacteria</taxon>
        <taxon>Pseudomonadati</taxon>
        <taxon>Pseudomonadota</taxon>
        <taxon>Betaproteobacteria</taxon>
        <taxon>Neisseriales</taxon>
        <taxon>Neisseriaceae</taxon>
        <taxon>Crenobacter</taxon>
    </lineage>
</organism>
<dbReference type="PANTHER" id="PTHR30466:SF11">
    <property type="entry name" value="FLAVIN-DEPENDENT MONOOXYGENASE, REDUCTASE SUBUNIT HSAB"/>
    <property type="match status" value="1"/>
</dbReference>
<dbReference type="Gene3D" id="2.30.110.10">
    <property type="entry name" value="Electron Transport, Fmn-binding Protein, Chain A"/>
    <property type="match status" value="1"/>
</dbReference>
<evidence type="ECO:0000256" key="2">
    <source>
        <dbReference type="ARBA" id="ARBA00023002"/>
    </source>
</evidence>
<dbReference type="InterPro" id="IPR002563">
    <property type="entry name" value="Flavin_Rdtase-like_dom"/>
</dbReference>
<proteinExistence type="inferred from homology"/>
<dbReference type="EC" id="1.-.-.-" evidence="4"/>
<dbReference type="PANTHER" id="PTHR30466">
    <property type="entry name" value="FLAVIN REDUCTASE"/>
    <property type="match status" value="1"/>
</dbReference>
<evidence type="ECO:0000256" key="1">
    <source>
        <dbReference type="ARBA" id="ARBA00008898"/>
    </source>
</evidence>
<dbReference type="EMBL" id="JAUEDK010000037">
    <property type="protein sequence ID" value="MDN0076602.1"/>
    <property type="molecule type" value="Genomic_DNA"/>
</dbReference>
<keyword evidence="2 4" id="KW-0560">Oxidoreductase</keyword>
<dbReference type="SUPFAM" id="SSF50475">
    <property type="entry name" value="FMN-binding split barrel"/>
    <property type="match status" value="1"/>
</dbReference>
<protein>
    <submittedName>
        <fullName evidence="4">Flavin reductase family protein</fullName>
        <ecNumber evidence="4">1.-.-.-</ecNumber>
    </submittedName>
</protein>
<dbReference type="Pfam" id="PF01613">
    <property type="entry name" value="Flavin_Reduct"/>
    <property type="match status" value="1"/>
</dbReference>
<dbReference type="InterPro" id="IPR012349">
    <property type="entry name" value="Split_barrel_FMN-bd"/>
</dbReference>
<dbReference type="InterPro" id="IPR050268">
    <property type="entry name" value="NADH-dep_flavin_reductase"/>
</dbReference>
<evidence type="ECO:0000313" key="4">
    <source>
        <dbReference type="EMBL" id="MDN0076602.1"/>
    </source>
</evidence>
<evidence type="ECO:0000313" key="5">
    <source>
        <dbReference type="Proteomes" id="UP001168540"/>
    </source>
</evidence>
<comment type="caution">
    <text evidence="4">The sequence shown here is derived from an EMBL/GenBank/DDBJ whole genome shotgun (WGS) entry which is preliminary data.</text>
</comment>
<dbReference type="GO" id="GO:0016491">
    <property type="term" value="F:oxidoreductase activity"/>
    <property type="evidence" value="ECO:0007669"/>
    <property type="project" value="UniProtKB-KW"/>
</dbReference>
<name>A0ABT7XS29_9NEIS</name>
<sequence length="171" mass="18904">MGLWPTGVSVVTALNAENQPLGMVIGSFTSVSLDPALVAFCPQKSSASWREMRETKRCCINFLSEFQSDLCWRFASGNVHGRFEGLDSRTGESGVPLLDGCVAWIEVEIEQEIEAGDHWIVLCRVETMRKGSEALPMAFVQGRLSKSSPIFQLPADHLGAWERSFNLLHTS</sequence>
<feature type="domain" description="Flavin reductase like" evidence="3">
    <location>
        <begin position="1"/>
        <end position="146"/>
    </location>
</feature>
<evidence type="ECO:0000259" key="3">
    <source>
        <dbReference type="SMART" id="SM00903"/>
    </source>
</evidence>